<protein>
    <recommendedName>
        <fullName evidence="1">PPM-type phosphatase domain-containing protein</fullName>
    </recommendedName>
</protein>
<accession>D4XX31</accession>
<dbReference type="RefSeq" id="WP_005684026.1">
    <property type="nucleotide sequence ID" value="NZ_ADNC01000029.1"/>
</dbReference>
<dbReference type="SMART" id="SM00331">
    <property type="entry name" value="PP2C_SIG"/>
    <property type="match status" value="1"/>
</dbReference>
<evidence type="ECO:0000313" key="3">
    <source>
        <dbReference type="Proteomes" id="UP000004757"/>
    </source>
</evidence>
<evidence type="ECO:0000259" key="1">
    <source>
        <dbReference type="PROSITE" id="PS51746"/>
    </source>
</evidence>
<feature type="domain" description="PPM-type phosphatase" evidence="1">
    <location>
        <begin position="2"/>
        <end position="246"/>
    </location>
</feature>
<dbReference type="PROSITE" id="PS51746">
    <property type="entry name" value="PPM_2"/>
    <property type="match status" value="1"/>
</dbReference>
<organism evidence="2 3">
    <name type="scientific">Mycoplasmopsis alligatoris A21JP2</name>
    <dbReference type="NCBI Taxonomy" id="747682"/>
    <lineage>
        <taxon>Bacteria</taxon>
        <taxon>Bacillati</taxon>
        <taxon>Mycoplasmatota</taxon>
        <taxon>Mycoplasmoidales</taxon>
        <taxon>Metamycoplasmataceae</taxon>
        <taxon>Mycoplasmopsis</taxon>
    </lineage>
</organism>
<reference evidence="2 3" key="1">
    <citation type="submission" date="2010-03" db="EMBL/GenBank/DDBJ databases">
        <authorList>
            <person name="Glass J.I."/>
            <person name="Benders G.A."/>
            <person name="Durkin A.S."/>
            <person name="Farmerie W.G."/>
            <person name="Hlavinka K."/>
            <person name="Hostetler J."/>
            <person name="Jackson J."/>
            <person name="May M.A."/>
            <person name="Miller R.H."/>
            <person name="Paralanov V."/>
            <person name="Radune D."/>
            <person name="Szczypinski B."/>
            <person name="Brown D.R."/>
        </authorList>
    </citation>
    <scope>NUCLEOTIDE SEQUENCE [LARGE SCALE GENOMIC DNA]</scope>
    <source>
        <strain evidence="2 3">A21JP2</strain>
    </source>
</reference>
<sequence>MQILKKTNKGSYRQENQDRVDFFEKDGIYFAILCDGMGGHFGGSVASSTTINSFGIEFNNYYQLDVDNAQKWFFETIEKIKKQMRVQSQNDTSKTDMGTTLTAALIFPEQKRIIIFNVGDSRTYALTEKREIIQLTNDHNWYTQLVNEGINKVSAHKALHSQALTSSIGPTKRTTIEMFEITQESYEKISYLFLTSDGVHGFVDNDEFQVTLGNKKITNEEKIEQILSVAEMNDSNDNMSMILIDLKGGDDE</sequence>
<dbReference type="Gene3D" id="3.60.40.10">
    <property type="entry name" value="PPM-type phosphatase domain"/>
    <property type="match status" value="1"/>
</dbReference>
<dbReference type="InterPro" id="IPR001932">
    <property type="entry name" value="PPM-type_phosphatase-like_dom"/>
</dbReference>
<name>D4XX31_9BACT</name>
<comment type="caution">
    <text evidence="2">The sequence shown here is derived from an EMBL/GenBank/DDBJ whole genome shotgun (WGS) entry which is preliminary data.</text>
</comment>
<dbReference type="Pfam" id="PF13672">
    <property type="entry name" value="PP2C_2"/>
    <property type="match status" value="1"/>
</dbReference>
<keyword evidence="3" id="KW-1185">Reference proteome</keyword>
<evidence type="ECO:0000313" key="2">
    <source>
        <dbReference type="EMBL" id="EFF41095.1"/>
    </source>
</evidence>
<dbReference type="Proteomes" id="UP000004757">
    <property type="component" value="Unassembled WGS sequence"/>
</dbReference>
<dbReference type="EMBL" id="ADNC01000029">
    <property type="protein sequence ID" value="EFF41095.1"/>
    <property type="molecule type" value="Genomic_DNA"/>
</dbReference>
<dbReference type="PANTHER" id="PTHR13832:SF860">
    <property type="entry name" value="PROTEIN PHOSPHATASE PHPP"/>
    <property type="match status" value="1"/>
</dbReference>
<dbReference type="STRING" id="747682.MALL_0815"/>
<dbReference type="CDD" id="cd00143">
    <property type="entry name" value="PP2Cc"/>
    <property type="match status" value="1"/>
</dbReference>
<dbReference type="OrthoDB" id="9801841at2"/>
<proteinExistence type="predicted"/>
<dbReference type="SMART" id="SM00332">
    <property type="entry name" value="PP2Cc"/>
    <property type="match status" value="1"/>
</dbReference>
<dbReference type="InterPro" id="IPR036457">
    <property type="entry name" value="PPM-type-like_dom_sf"/>
</dbReference>
<gene>
    <name evidence="2" type="ORF">MALL_0815</name>
</gene>
<dbReference type="eggNOG" id="COG0631">
    <property type="taxonomic scope" value="Bacteria"/>
</dbReference>
<dbReference type="GO" id="GO:0004722">
    <property type="term" value="F:protein serine/threonine phosphatase activity"/>
    <property type="evidence" value="ECO:0007669"/>
    <property type="project" value="InterPro"/>
</dbReference>
<dbReference type="PANTHER" id="PTHR13832">
    <property type="entry name" value="PROTEIN PHOSPHATASE 2C"/>
    <property type="match status" value="1"/>
</dbReference>
<dbReference type="SUPFAM" id="SSF81606">
    <property type="entry name" value="PP2C-like"/>
    <property type="match status" value="1"/>
</dbReference>
<dbReference type="AlphaFoldDB" id="D4XX31"/>
<dbReference type="InterPro" id="IPR015655">
    <property type="entry name" value="PP2C"/>
</dbReference>